<dbReference type="AlphaFoldDB" id="A0A1I1QIC0"/>
<gene>
    <name evidence="2" type="ORF">SAMN05660831_01112</name>
</gene>
<name>A0A1I1QIC0_9GAMM</name>
<dbReference type="Gene3D" id="2.30.30.40">
    <property type="entry name" value="SH3 Domains"/>
    <property type="match status" value="1"/>
</dbReference>
<evidence type="ECO:0000313" key="3">
    <source>
        <dbReference type="Proteomes" id="UP000198611"/>
    </source>
</evidence>
<evidence type="ECO:0000313" key="2">
    <source>
        <dbReference type="EMBL" id="SFD21861.1"/>
    </source>
</evidence>
<protein>
    <submittedName>
        <fullName evidence="2">SH3 domain-containing protein</fullName>
    </submittedName>
</protein>
<proteinExistence type="predicted"/>
<dbReference type="OrthoDB" id="8479979at2"/>
<dbReference type="Pfam" id="PF08239">
    <property type="entry name" value="SH3_3"/>
    <property type="match status" value="1"/>
</dbReference>
<dbReference type="STRING" id="1123397.SAMN05660831_01112"/>
<dbReference type="Proteomes" id="UP000198611">
    <property type="component" value="Unassembled WGS sequence"/>
</dbReference>
<feature type="domain" description="SH3b" evidence="1">
    <location>
        <begin position="206"/>
        <end position="261"/>
    </location>
</feature>
<dbReference type="RefSeq" id="WP_143613180.1">
    <property type="nucleotide sequence ID" value="NZ_FOMJ01000003.1"/>
</dbReference>
<dbReference type="EMBL" id="FOMJ01000003">
    <property type="protein sequence ID" value="SFD21861.1"/>
    <property type="molecule type" value="Genomic_DNA"/>
</dbReference>
<reference evidence="2 3" key="1">
    <citation type="submission" date="2016-10" db="EMBL/GenBank/DDBJ databases">
        <authorList>
            <person name="de Groot N.N."/>
        </authorList>
    </citation>
    <scope>NUCLEOTIDE SEQUENCE [LARGE SCALE GENOMIC DNA]</scope>
    <source>
        <strain evidence="2 3">HL3</strain>
    </source>
</reference>
<dbReference type="InterPro" id="IPR003646">
    <property type="entry name" value="SH3-like_bac-type"/>
</dbReference>
<organism evidence="2 3">
    <name type="scientific">Thiohalospira halophila DSM 15071</name>
    <dbReference type="NCBI Taxonomy" id="1123397"/>
    <lineage>
        <taxon>Bacteria</taxon>
        <taxon>Pseudomonadati</taxon>
        <taxon>Pseudomonadota</taxon>
        <taxon>Gammaproteobacteria</taxon>
        <taxon>Thiohalospirales</taxon>
        <taxon>Thiohalospiraceae</taxon>
        <taxon>Thiohalospira</taxon>
    </lineage>
</organism>
<evidence type="ECO:0000259" key="1">
    <source>
        <dbReference type="Pfam" id="PF08239"/>
    </source>
</evidence>
<accession>A0A1I1QIC0</accession>
<sequence length="275" mass="32177">MNNQFRFNSSVKDIEKVNKAFNRHFAPTVKAINEWNRRIEPYANIAKNLNDRLAPVRSQSLEIQKKWDTFAKALNQEVLKNPDLLKASRQASEIARNISALQHENLSDIYSQILREYADANASGSLESSINEIEEKASSSKTTLSLEFYLTLVITLTIFLMQSIDSNEADDDLMERLDRLESTIVEKYEVATREEQNSSFYIVKANVNFREGPSTKHQVIDILYPNQKVRLMEQKQKWIKVEFYDHLEDIHREGWVYKKYLRLLNPKTPSKYQRP</sequence>
<keyword evidence="3" id="KW-1185">Reference proteome</keyword>